<dbReference type="AlphaFoldDB" id="A0A8X6N813"/>
<dbReference type="Proteomes" id="UP000887013">
    <property type="component" value="Unassembled WGS sequence"/>
</dbReference>
<keyword evidence="2" id="KW-1185">Reference proteome</keyword>
<dbReference type="EMBL" id="BMAW01054965">
    <property type="protein sequence ID" value="GFS98726.1"/>
    <property type="molecule type" value="Genomic_DNA"/>
</dbReference>
<evidence type="ECO:0000313" key="2">
    <source>
        <dbReference type="Proteomes" id="UP000887013"/>
    </source>
</evidence>
<protein>
    <submittedName>
        <fullName evidence="1">Uncharacterized protein</fullName>
    </submittedName>
</protein>
<reference evidence="1" key="1">
    <citation type="submission" date="2020-08" db="EMBL/GenBank/DDBJ databases">
        <title>Multicomponent nature underlies the extraordinary mechanical properties of spider dragline silk.</title>
        <authorList>
            <person name="Kono N."/>
            <person name="Nakamura H."/>
            <person name="Mori M."/>
            <person name="Yoshida Y."/>
            <person name="Ohtoshi R."/>
            <person name="Malay A.D."/>
            <person name="Moran D.A.P."/>
            <person name="Tomita M."/>
            <person name="Numata K."/>
            <person name="Arakawa K."/>
        </authorList>
    </citation>
    <scope>NUCLEOTIDE SEQUENCE</scope>
</reference>
<comment type="caution">
    <text evidence="1">The sequence shown here is derived from an EMBL/GenBank/DDBJ whole genome shotgun (WGS) entry which is preliminary data.</text>
</comment>
<proteinExistence type="predicted"/>
<name>A0A8X6N813_NEPPI</name>
<sequence>MNVLKLDFDIVQLTCKTTAEYLGKKSFKAHPCSCLTYTSKINQEKKCSFLFEKLRYKMLTMSFLNYDLMLLHRSQINSNEV</sequence>
<evidence type="ECO:0000313" key="1">
    <source>
        <dbReference type="EMBL" id="GFS98726.1"/>
    </source>
</evidence>
<organism evidence="1 2">
    <name type="scientific">Nephila pilipes</name>
    <name type="common">Giant wood spider</name>
    <name type="synonym">Nephila maculata</name>
    <dbReference type="NCBI Taxonomy" id="299642"/>
    <lineage>
        <taxon>Eukaryota</taxon>
        <taxon>Metazoa</taxon>
        <taxon>Ecdysozoa</taxon>
        <taxon>Arthropoda</taxon>
        <taxon>Chelicerata</taxon>
        <taxon>Arachnida</taxon>
        <taxon>Araneae</taxon>
        <taxon>Araneomorphae</taxon>
        <taxon>Entelegynae</taxon>
        <taxon>Araneoidea</taxon>
        <taxon>Nephilidae</taxon>
        <taxon>Nephila</taxon>
    </lineage>
</organism>
<gene>
    <name evidence="1" type="ORF">NPIL_695801</name>
</gene>
<accession>A0A8X6N813</accession>